<reference evidence="3 4" key="1">
    <citation type="journal article" date="2015" name="Stand. Genomic Sci.">
        <title>Genomic Encyclopedia of Bacterial and Archaeal Type Strains, Phase III: the genomes of soil and plant-associated and newly described type strains.</title>
        <authorList>
            <person name="Whitman W.B."/>
            <person name="Woyke T."/>
            <person name="Klenk H.P."/>
            <person name="Zhou Y."/>
            <person name="Lilburn T.G."/>
            <person name="Beck B.J."/>
            <person name="De Vos P."/>
            <person name="Vandamme P."/>
            <person name="Eisen J.A."/>
            <person name="Garrity G."/>
            <person name="Hugenholtz P."/>
            <person name="Kyrpides N.C."/>
        </authorList>
    </citation>
    <scope>NUCLEOTIDE SEQUENCE [LARGE SCALE GENOMIC DNA]</scope>
    <source>
        <strain evidence="3 4">CGMCC 1.2546</strain>
    </source>
</reference>
<comment type="caution">
    <text evidence="3">The sequence shown here is derived from an EMBL/GenBank/DDBJ whole genome shotgun (WGS) entry which is preliminary data.</text>
</comment>
<dbReference type="GO" id="GO:0006352">
    <property type="term" value="P:DNA-templated transcription initiation"/>
    <property type="evidence" value="ECO:0007669"/>
    <property type="project" value="InterPro"/>
</dbReference>
<evidence type="ECO:0000313" key="3">
    <source>
        <dbReference type="EMBL" id="TWI17229.1"/>
    </source>
</evidence>
<dbReference type="GO" id="GO:0016987">
    <property type="term" value="F:sigma factor activity"/>
    <property type="evidence" value="ECO:0007669"/>
    <property type="project" value="InterPro"/>
</dbReference>
<dbReference type="EMBL" id="VLKT01000119">
    <property type="protein sequence ID" value="TWI16821.1"/>
    <property type="molecule type" value="Genomic_DNA"/>
</dbReference>
<dbReference type="EMBL" id="VLKT01000111">
    <property type="protein sequence ID" value="TWI17229.1"/>
    <property type="molecule type" value="Genomic_DNA"/>
</dbReference>
<dbReference type="Pfam" id="PF08281">
    <property type="entry name" value="Sigma70_r4_2"/>
    <property type="match status" value="1"/>
</dbReference>
<dbReference type="AlphaFoldDB" id="A0A562MBB6"/>
<organism evidence="3 4">
    <name type="scientific">Mesorhizobium tianshanense</name>
    <dbReference type="NCBI Taxonomy" id="39844"/>
    <lineage>
        <taxon>Bacteria</taxon>
        <taxon>Pseudomonadati</taxon>
        <taxon>Pseudomonadota</taxon>
        <taxon>Alphaproteobacteria</taxon>
        <taxon>Hyphomicrobiales</taxon>
        <taxon>Phyllobacteriaceae</taxon>
        <taxon>Mesorhizobium</taxon>
    </lineage>
</organism>
<sequence length="55" mass="6376">MPRRKQARRTSVRDIQAILRLTHEQGLSVREVSERLKISKTTVSTYLLRAREAGL</sequence>
<protein>
    <submittedName>
        <fullName evidence="3">Sigma-70-like protein</fullName>
    </submittedName>
</protein>
<name>A0A562MBB6_9HYPH</name>
<feature type="domain" description="RNA polymerase sigma factor 70 region 4 type 2" evidence="1">
    <location>
        <begin position="16"/>
        <end position="52"/>
    </location>
</feature>
<accession>A0A562MBB6</accession>
<dbReference type="InterPro" id="IPR009057">
    <property type="entry name" value="Homeodomain-like_sf"/>
</dbReference>
<evidence type="ECO:0000313" key="4">
    <source>
        <dbReference type="Proteomes" id="UP000317122"/>
    </source>
</evidence>
<dbReference type="RefSeq" id="WP_145723463.1">
    <property type="nucleotide sequence ID" value="NZ_VLKT01000111.1"/>
</dbReference>
<reference evidence="3" key="2">
    <citation type="submission" date="2019-07" db="EMBL/GenBank/DDBJ databases">
        <authorList>
            <person name="Whitman W."/>
            <person name="Huntemann M."/>
            <person name="Clum A."/>
            <person name="Pillay M."/>
            <person name="Palaniappan K."/>
            <person name="Varghese N."/>
            <person name="Mikhailova N."/>
            <person name="Stamatis D."/>
            <person name="Reddy T."/>
            <person name="Daum C."/>
            <person name="Shapiro N."/>
            <person name="Ivanova N."/>
            <person name="Kyrpides N."/>
            <person name="Woyke T."/>
        </authorList>
    </citation>
    <scope>NUCLEOTIDE SEQUENCE</scope>
    <source>
        <strain evidence="3">CGMCC 1.2546</strain>
    </source>
</reference>
<proteinExistence type="predicted"/>
<gene>
    <name evidence="3" type="ORF">IQ26_07580</name>
    <name evidence="2" type="ORF">IQ26_07653</name>
</gene>
<evidence type="ECO:0000259" key="1">
    <source>
        <dbReference type="Pfam" id="PF08281"/>
    </source>
</evidence>
<dbReference type="Proteomes" id="UP000317122">
    <property type="component" value="Unassembled WGS sequence"/>
</dbReference>
<dbReference type="SUPFAM" id="SSF46689">
    <property type="entry name" value="Homeodomain-like"/>
    <property type="match status" value="1"/>
</dbReference>
<dbReference type="InterPro" id="IPR013249">
    <property type="entry name" value="RNA_pol_sigma70_r4_t2"/>
</dbReference>
<feature type="non-terminal residue" evidence="3">
    <location>
        <position position="55"/>
    </location>
</feature>
<keyword evidence="4" id="KW-1185">Reference proteome</keyword>
<evidence type="ECO:0000313" key="2">
    <source>
        <dbReference type="EMBL" id="TWI16821.1"/>
    </source>
</evidence>
<dbReference type="GO" id="GO:0003677">
    <property type="term" value="F:DNA binding"/>
    <property type="evidence" value="ECO:0007669"/>
    <property type="project" value="InterPro"/>
</dbReference>
<dbReference type="OrthoDB" id="8097563at2"/>
<dbReference type="Gene3D" id="1.10.10.60">
    <property type="entry name" value="Homeodomain-like"/>
    <property type="match status" value="1"/>
</dbReference>